<evidence type="ECO:0000256" key="1">
    <source>
        <dbReference type="ARBA" id="ARBA00022691"/>
    </source>
</evidence>
<proteinExistence type="predicted"/>
<sequence length="611" mass="68568">MSAVKNGANGQILAVEKSPLMCQIAEQVLILNGLKTRVKIAEKHSSGLSLHDDMQGEKADLIIAELMDAGFFGEDILSTFLDARNRFLSSDGLMIPNCVDIFALAIESDEIRDENSCDLSQQQSLPDRHSFVRSYLTAKSQSLLDCEESYDSRTLKSLKDYRVLSKSAKIYSLSLNDREKLSQIIDKSVSFNFDLEICTRGRIDAIVCYFTIKLFDSISISSCSDNDSCWEQAIFPVCVNMAQNLDKVPLTGTIIDNRFGIRLRDWQPPGTAVLICDPIVLKCLNDRESQSCYQKFLEHFQDDSYSILDISSNPIIPILCGKILKKAKITSVSDKTAEYCIKKLSDNLDITFVAAKDIDFRQNFDAFLIDPIDDVGLLKSDVFETTFYYKEKFKPKRILPNILQIYARLIESSEISSYSKITCDERTLNFKIKDIINLFQVETFRDIEFSTSKYINLSDDSRIFDINFEESEHWNQNSIIEFTITSKGRIDAVLYWFKICDSFCPEVAIKTIDSSNRYKQALFILKTPVNVTMGDIVVLESCRSSLTVVGSTALLALLQNRGPVLSKATIKHIDLGVPGGTGAVPPLANVGVVATSLTRTERKRAGSEPVD</sequence>
<dbReference type="GO" id="GO:0042054">
    <property type="term" value="F:histone methyltransferase activity"/>
    <property type="evidence" value="ECO:0007669"/>
    <property type="project" value="TreeGrafter"/>
</dbReference>
<dbReference type="PANTHER" id="PTHR11006">
    <property type="entry name" value="PROTEIN ARGININE N-METHYLTRANSFERASE"/>
    <property type="match status" value="1"/>
</dbReference>
<evidence type="ECO:0000313" key="2">
    <source>
        <dbReference type="Proteomes" id="UP000887565"/>
    </source>
</evidence>
<dbReference type="GO" id="GO:0005634">
    <property type="term" value="C:nucleus"/>
    <property type="evidence" value="ECO:0007669"/>
    <property type="project" value="TreeGrafter"/>
</dbReference>
<name>A0A915HSA9_ROMCU</name>
<dbReference type="InterPro" id="IPR025799">
    <property type="entry name" value="Arg_MeTrfase"/>
</dbReference>
<dbReference type="Gene3D" id="3.40.50.150">
    <property type="entry name" value="Vaccinia Virus protein VP39"/>
    <property type="match status" value="1"/>
</dbReference>
<dbReference type="Proteomes" id="UP000887565">
    <property type="component" value="Unplaced"/>
</dbReference>
<dbReference type="InterPro" id="IPR029063">
    <property type="entry name" value="SAM-dependent_MTases_sf"/>
</dbReference>
<dbReference type="SUPFAM" id="SSF53335">
    <property type="entry name" value="S-adenosyl-L-methionine-dependent methyltransferases"/>
    <property type="match status" value="1"/>
</dbReference>
<dbReference type="PANTHER" id="PTHR11006:SF60">
    <property type="entry name" value="PROTEIN ARGININE N-METHYLTRANSFERASE 9"/>
    <property type="match status" value="1"/>
</dbReference>
<accession>A0A915HSA9</accession>
<evidence type="ECO:0000313" key="3">
    <source>
        <dbReference type="WBParaSite" id="nRc.2.0.1.t04813-RA"/>
    </source>
</evidence>
<dbReference type="AlphaFoldDB" id="A0A915HSA9"/>
<reference evidence="3" key="1">
    <citation type="submission" date="2022-11" db="UniProtKB">
        <authorList>
            <consortium name="WormBaseParasite"/>
        </authorList>
    </citation>
    <scope>IDENTIFICATION</scope>
</reference>
<dbReference type="GO" id="GO:0016274">
    <property type="term" value="F:protein-arginine N-methyltransferase activity"/>
    <property type="evidence" value="ECO:0007669"/>
    <property type="project" value="InterPro"/>
</dbReference>
<keyword evidence="1" id="KW-0949">S-adenosyl-L-methionine</keyword>
<dbReference type="OMA" id="CQNEMSS"/>
<organism evidence="2 3">
    <name type="scientific">Romanomermis culicivorax</name>
    <name type="common">Nematode worm</name>
    <dbReference type="NCBI Taxonomy" id="13658"/>
    <lineage>
        <taxon>Eukaryota</taxon>
        <taxon>Metazoa</taxon>
        <taxon>Ecdysozoa</taxon>
        <taxon>Nematoda</taxon>
        <taxon>Enoplea</taxon>
        <taxon>Dorylaimia</taxon>
        <taxon>Mermithida</taxon>
        <taxon>Mermithoidea</taxon>
        <taxon>Mermithidae</taxon>
        <taxon>Romanomermis</taxon>
    </lineage>
</organism>
<protein>
    <submittedName>
        <fullName evidence="3">Uncharacterized protein</fullName>
    </submittedName>
</protein>
<keyword evidence="2" id="KW-1185">Reference proteome</keyword>
<dbReference type="WBParaSite" id="nRc.2.0.1.t04813-RA">
    <property type="protein sequence ID" value="nRc.2.0.1.t04813-RA"/>
    <property type="gene ID" value="nRc.2.0.1.g04813"/>
</dbReference>
<dbReference type="Gene3D" id="2.70.160.11">
    <property type="entry name" value="Hnrnp arginine n-methyltransferase1"/>
    <property type="match status" value="2"/>
</dbReference>